<comment type="caution">
    <text evidence="2">The sequence shown here is derived from an EMBL/GenBank/DDBJ whole genome shotgun (WGS) entry which is preliminary data.</text>
</comment>
<evidence type="ECO:0000256" key="1">
    <source>
        <dbReference type="SAM" id="Coils"/>
    </source>
</evidence>
<evidence type="ECO:0000313" key="2">
    <source>
        <dbReference type="EMBL" id="ROX56060.1"/>
    </source>
</evidence>
<accession>A0AB74CUQ2</accession>
<sequence>MSSNYSDQVRVTIAEQEYKDYKESDPVKIIIKNDKKTIGYVSQVINNLSGEQSFVITHTDHFVSPVAPLPERLAVKEVTVLYRGSTGLDKVKEQTGDVWQDWVVNNVDMARKILAAEQGAPPPQLRSSAETLKEAMRQYPNAQFFVYGHSLGSMNGQYAVADLSLEESRRLSGGYFFQGPNIYTVLTPSQRVTADLLTRSGKLHNYVDEKDLVPIGYSKDKPMIGRMRPVLSKKVGWVDQHMWGGYQYDQFGNVLLDTKGEPDVIGLETQQRLAGIENVKRHFLAKGSLSSAQKIFLDASQAKAITSGYKKTVEIEISELKKWFQTEIRNANELWQTTKLDARYWGASLTHYEELEALDSWGVTERSIRIDPVNEYERTVATLRKSEEELERLLRNIEQTINRQVDSDHELSHYLF</sequence>
<gene>
    <name evidence="2" type="ORF">EGW36_08005</name>
</gene>
<dbReference type="Proteomes" id="UP000281752">
    <property type="component" value="Unassembled WGS sequence"/>
</dbReference>
<dbReference type="EMBL" id="RKNM01000008">
    <property type="protein sequence ID" value="ROX56060.1"/>
    <property type="molecule type" value="Genomic_DNA"/>
</dbReference>
<name>A0AB74CUQ2_ENTFC</name>
<dbReference type="Gene3D" id="3.40.50.1820">
    <property type="entry name" value="alpha/beta hydrolase"/>
    <property type="match status" value="1"/>
</dbReference>
<keyword evidence="1" id="KW-0175">Coiled coil</keyword>
<evidence type="ECO:0008006" key="4">
    <source>
        <dbReference type="Google" id="ProtNLM"/>
    </source>
</evidence>
<feature type="coiled-coil region" evidence="1">
    <location>
        <begin position="373"/>
        <end position="407"/>
    </location>
</feature>
<dbReference type="InterPro" id="IPR029058">
    <property type="entry name" value="AB_hydrolase_fold"/>
</dbReference>
<dbReference type="AlphaFoldDB" id="A0AB74CUQ2"/>
<reference evidence="2 3" key="1">
    <citation type="submission" date="2018-10" db="EMBL/GenBank/DDBJ databases">
        <title>Genotypes and phenotypes of Enterococci isolated from broiler chickens.</title>
        <authorList>
            <person name="Muhammad A.R."/>
            <person name="Diarra M.S."/>
        </authorList>
    </citation>
    <scope>NUCLEOTIDE SEQUENCE [LARGE SCALE GENOMIC DNA]</scope>
    <source>
        <strain evidence="2 3">P5 C A 35</strain>
    </source>
</reference>
<protein>
    <recommendedName>
        <fullName evidence="4">DUF2974 domain-containing protein</fullName>
    </recommendedName>
</protein>
<proteinExistence type="predicted"/>
<evidence type="ECO:0000313" key="3">
    <source>
        <dbReference type="Proteomes" id="UP000281752"/>
    </source>
</evidence>
<dbReference type="SUPFAM" id="SSF53474">
    <property type="entry name" value="alpha/beta-Hydrolases"/>
    <property type="match status" value="1"/>
</dbReference>
<dbReference type="RefSeq" id="WP_123838150.1">
    <property type="nucleotide sequence ID" value="NZ_RKNG01000013.1"/>
</dbReference>
<organism evidence="2 3">
    <name type="scientific">Enterococcus faecium</name>
    <name type="common">Streptococcus faecium</name>
    <dbReference type="NCBI Taxonomy" id="1352"/>
    <lineage>
        <taxon>Bacteria</taxon>
        <taxon>Bacillati</taxon>
        <taxon>Bacillota</taxon>
        <taxon>Bacilli</taxon>
        <taxon>Lactobacillales</taxon>
        <taxon>Enterococcaceae</taxon>
        <taxon>Enterococcus</taxon>
    </lineage>
</organism>